<proteinExistence type="predicted"/>
<dbReference type="Pfam" id="PF12476">
    <property type="entry name" value="DUF3696"/>
    <property type="match status" value="1"/>
</dbReference>
<sequence length="556" mass="62400">MRISKLSLTNFRSFRDTQTIDFAPVTLLFGPNSVGKSSVLMALVYLQGILRSGQCNPQRLEVLGNKFVGGFENLVNGKDLSKSIVIRVDYDMPETVSGNTFDASQFFIDDIKQQENNSNPKDKRNLLCISSPVEWANRMAVELEVKWSNSLQTAFVCRQAIWLDDEFVAESINHDYTVNAQVHKVNYLHPLLKSDLEGEWFEHHRTDRDDNILGEFHDFIIQSATSTPKVIELPEVGNNQLHTLFQYKSQGGVLPTLGKVLMTSIEADDALNTKRIEEVFSDIFVATLDNLKDILDSSLVIGPLRKIPDSTFDAEVTTKQKDWYTGRASWDAISSCSIKQISDINSWLATRQGLDLGFVLVEKNECGTKEYISTLFDRQNRSFADGQDDSLNVSLDNLVSQSSYQKKSMTLWDLHNEIEVTAADIGAGVSQVFPLVVAATMNIKGLICCEQPELHVHPKSQVALGDLLTQTDGVNNYLIETHSEHLILRLLRRIRETSNGELEEGLSSVSIQDVSIVYLESTDNGVVARRTSLSEDGDLTEDWPQGFFEERDGELF</sequence>
<dbReference type="InterPro" id="IPR027417">
    <property type="entry name" value="P-loop_NTPase"/>
</dbReference>
<evidence type="ECO:0000259" key="2">
    <source>
        <dbReference type="Pfam" id="PF13175"/>
    </source>
</evidence>
<organism evidence="3 4">
    <name type="scientific">Ferrimonas pelagia</name>
    <dbReference type="NCBI Taxonomy" id="1177826"/>
    <lineage>
        <taxon>Bacteria</taxon>
        <taxon>Pseudomonadati</taxon>
        <taxon>Pseudomonadota</taxon>
        <taxon>Gammaproteobacteria</taxon>
        <taxon>Alteromonadales</taxon>
        <taxon>Ferrimonadaceae</taxon>
        <taxon>Ferrimonas</taxon>
    </lineage>
</organism>
<dbReference type="SUPFAM" id="SSF52540">
    <property type="entry name" value="P-loop containing nucleoside triphosphate hydrolases"/>
    <property type="match status" value="1"/>
</dbReference>
<dbReference type="PANTHER" id="PTHR43581:SF4">
    <property type="entry name" value="ATP_GTP PHOSPHATASE"/>
    <property type="match status" value="1"/>
</dbReference>
<dbReference type="InterPro" id="IPR022532">
    <property type="entry name" value="DUF3696"/>
</dbReference>
<name>A0ABP9EY32_9GAMM</name>
<feature type="domain" description="Endonuclease GajA/Old nuclease/RecF-like AAA" evidence="2">
    <location>
        <begin position="382"/>
        <end position="487"/>
    </location>
</feature>
<reference evidence="4" key="1">
    <citation type="journal article" date="2019" name="Int. J. Syst. Evol. Microbiol.">
        <title>The Global Catalogue of Microorganisms (GCM) 10K type strain sequencing project: providing services to taxonomists for standard genome sequencing and annotation.</title>
        <authorList>
            <consortium name="The Broad Institute Genomics Platform"/>
            <consortium name="The Broad Institute Genome Sequencing Center for Infectious Disease"/>
            <person name="Wu L."/>
            <person name="Ma J."/>
        </authorList>
    </citation>
    <scope>NUCLEOTIDE SEQUENCE [LARGE SCALE GENOMIC DNA]</scope>
    <source>
        <strain evidence="4">JCM 18401</strain>
    </source>
</reference>
<dbReference type="Gene3D" id="3.40.50.300">
    <property type="entry name" value="P-loop containing nucleotide triphosphate hydrolases"/>
    <property type="match status" value="1"/>
</dbReference>
<feature type="domain" description="Endonuclease GajA/Old nuclease/RecF-like AAA" evidence="2">
    <location>
        <begin position="1"/>
        <end position="128"/>
    </location>
</feature>
<dbReference type="EMBL" id="BAABJZ010000076">
    <property type="protein sequence ID" value="GAA4888424.1"/>
    <property type="molecule type" value="Genomic_DNA"/>
</dbReference>
<evidence type="ECO:0000259" key="1">
    <source>
        <dbReference type="Pfam" id="PF12476"/>
    </source>
</evidence>
<gene>
    <name evidence="3" type="ORF">GCM10023333_22200</name>
</gene>
<dbReference type="Proteomes" id="UP001499988">
    <property type="component" value="Unassembled WGS sequence"/>
</dbReference>
<accession>A0ABP9EY32</accession>
<keyword evidence="4" id="KW-1185">Reference proteome</keyword>
<dbReference type="PANTHER" id="PTHR43581">
    <property type="entry name" value="ATP/GTP PHOSPHATASE"/>
    <property type="match status" value="1"/>
</dbReference>
<feature type="domain" description="DUF3696" evidence="1">
    <location>
        <begin position="512"/>
        <end position="555"/>
    </location>
</feature>
<evidence type="ECO:0000313" key="3">
    <source>
        <dbReference type="EMBL" id="GAA4888424.1"/>
    </source>
</evidence>
<dbReference type="RefSeq" id="WP_345335460.1">
    <property type="nucleotide sequence ID" value="NZ_BAABJZ010000076.1"/>
</dbReference>
<dbReference type="Pfam" id="PF13175">
    <property type="entry name" value="AAA_15"/>
    <property type="match status" value="2"/>
</dbReference>
<comment type="caution">
    <text evidence="3">The sequence shown here is derived from an EMBL/GenBank/DDBJ whole genome shotgun (WGS) entry which is preliminary data.</text>
</comment>
<evidence type="ECO:0000313" key="4">
    <source>
        <dbReference type="Proteomes" id="UP001499988"/>
    </source>
</evidence>
<dbReference type="InterPro" id="IPR051396">
    <property type="entry name" value="Bact_Antivir_Def_Nuclease"/>
</dbReference>
<protein>
    <recommendedName>
        <fullName evidence="5">AAA domain-containing protein</fullName>
    </recommendedName>
</protein>
<dbReference type="InterPro" id="IPR041685">
    <property type="entry name" value="AAA_GajA/Old/RecF-like"/>
</dbReference>
<evidence type="ECO:0008006" key="5">
    <source>
        <dbReference type="Google" id="ProtNLM"/>
    </source>
</evidence>